<accession>A0A6A6DKA7</accession>
<evidence type="ECO:0000313" key="2">
    <source>
        <dbReference type="EMBL" id="KAF2179954.1"/>
    </source>
</evidence>
<reference evidence="2" key="1">
    <citation type="journal article" date="2020" name="Stud. Mycol.">
        <title>101 Dothideomycetes genomes: a test case for predicting lifestyles and emergence of pathogens.</title>
        <authorList>
            <person name="Haridas S."/>
            <person name="Albert R."/>
            <person name="Binder M."/>
            <person name="Bloem J."/>
            <person name="Labutti K."/>
            <person name="Salamov A."/>
            <person name="Andreopoulos B."/>
            <person name="Baker S."/>
            <person name="Barry K."/>
            <person name="Bills G."/>
            <person name="Bluhm B."/>
            <person name="Cannon C."/>
            <person name="Castanera R."/>
            <person name="Culley D."/>
            <person name="Daum C."/>
            <person name="Ezra D."/>
            <person name="Gonzalez J."/>
            <person name="Henrissat B."/>
            <person name="Kuo A."/>
            <person name="Liang C."/>
            <person name="Lipzen A."/>
            <person name="Lutzoni F."/>
            <person name="Magnuson J."/>
            <person name="Mondo S."/>
            <person name="Nolan M."/>
            <person name="Ohm R."/>
            <person name="Pangilinan J."/>
            <person name="Park H.-J."/>
            <person name="Ramirez L."/>
            <person name="Alfaro M."/>
            <person name="Sun H."/>
            <person name="Tritt A."/>
            <person name="Yoshinaga Y."/>
            <person name="Zwiers L.-H."/>
            <person name="Turgeon B."/>
            <person name="Goodwin S."/>
            <person name="Spatafora J."/>
            <person name="Crous P."/>
            <person name="Grigoriev I."/>
        </authorList>
    </citation>
    <scope>NUCLEOTIDE SEQUENCE</scope>
    <source>
        <strain evidence="2">CBS 207.26</strain>
    </source>
</reference>
<sequence>MFAWREEVVGVFSPPPGVTPNFANPPSRGHIIITANIVLSFVSTAFMGLRFYTNFFITRKQGVDDCEYLYLS</sequence>
<keyword evidence="3" id="KW-1185">Reference proteome</keyword>
<feature type="transmembrane region" description="Helical" evidence="1">
    <location>
        <begin position="31"/>
        <end position="52"/>
    </location>
</feature>
<dbReference type="Proteomes" id="UP000800200">
    <property type="component" value="Unassembled WGS sequence"/>
</dbReference>
<dbReference type="EMBL" id="ML994661">
    <property type="protein sequence ID" value="KAF2179954.1"/>
    <property type="molecule type" value="Genomic_DNA"/>
</dbReference>
<proteinExistence type="predicted"/>
<keyword evidence="1" id="KW-1133">Transmembrane helix</keyword>
<keyword evidence="1" id="KW-0812">Transmembrane</keyword>
<name>A0A6A6DKA7_9PEZI</name>
<protein>
    <submittedName>
        <fullName evidence="2">Uncharacterized protein</fullName>
    </submittedName>
</protein>
<dbReference type="OrthoDB" id="444631at2759"/>
<evidence type="ECO:0000313" key="3">
    <source>
        <dbReference type="Proteomes" id="UP000800200"/>
    </source>
</evidence>
<dbReference type="AlphaFoldDB" id="A0A6A6DKA7"/>
<gene>
    <name evidence="2" type="ORF">K469DRAFT_593843</name>
</gene>
<evidence type="ECO:0000256" key="1">
    <source>
        <dbReference type="SAM" id="Phobius"/>
    </source>
</evidence>
<organism evidence="2 3">
    <name type="scientific">Zopfia rhizophila CBS 207.26</name>
    <dbReference type="NCBI Taxonomy" id="1314779"/>
    <lineage>
        <taxon>Eukaryota</taxon>
        <taxon>Fungi</taxon>
        <taxon>Dikarya</taxon>
        <taxon>Ascomycota</taxon>
        <taxon>Pezizomycotina</taxon>
        <taxon>Dothideomycetes</taxon>
        <taxon>Dothideomycetes incertae sedis</taxon>
        <taxon>Zopfiaceae</taxon>
        <taxon>Zopfia</taxon>
    </lineage>
</organism>
<keyword evidence="1" id="KW-0472">Membrane</keyword>